<dbReference type="Gene3D" id="2.60.120.10">
    <property type="entry name" value="Jelly Rolls"/>
    <property type="match status" value="2"/>
</dbReference>
<name>A0ABT0Q7Q7_9RHOB</name>
<evidence type="ECO:0000259" key="1">
    <source>
        <dbReference type="Pfam" id="PF07883"/>
    </source>
</evidence>
<organism evidence="2 3">
    <name type="scientific">Ruegeria spongiae</name>
    <dbReference type="NCBI Taxonomy" id="2942209"/>
    <lineage>
        <taxon>Bacteria</taxon>
        <taxon>Pseudomonadati</taxon>
        <taxon>Pseudomonadota</taxon>
        <taxon>Alphaproteobacteria</taxon>
        <taxon>Rhodobacterales</taxon>
        <taxon>Roseobacteraceae</taxon>
        <taxon>Ruegeria</taxon>
    </lineage>
</organism>
<sequence length="394" mass="44281">MADNFTALRANLAAAEQSKDSEAHVPDPKQAAPRIFAEVRLPTKELVKDIPFFTRTLKMRMDTIYPADNPRVATFSGHGLRVEVNADATESPGTLRFRVENPDSFAEGERVLIAPNGTRIEVEELHPPLVMPKTEHSYVVHRLKDSAPWIIGRAGMQYRDLIPTRLGGSIIASHIRIPNGGKVPDMVHFHRVGFQLIFCYRGWVKVVYEDQGEPITLQAGDCFIQPPEIRHRVLEASDGIEVVEIGVPAEHVTEIDHDMELPTPHLRPDREWQGQRFVYNKGNEATWHPFRIPGFECRDTTINENTKGVAGVQVVRKVAGAEGVWTSHDTDILFAFVMEGRMTIEGEDRNPYQLELGDAFVIPPSFKNRFSDVSDDIEILEVSLPGSFVTELHP</sequence>
<dbReference type="InterPro" id="IPR011051">
    <property type="entry name" value="RmlC_Cupin_sf"/>
</dbReference>
<evidence type="ECO:0000313" key="3">
    <source>
        <dbReference type="Proteomes" id="UP001203880"/>
    </source>
</evidence>
<keyword evidence="3" id="KW-1185">Reference proteome</keyword>
<evidence type="ECO:0000313" key="2">
    <source>
        <dbReference type="EMBL" id="MCL6285597.1"/>
    </source>
</evidence>
<dbReference type="CDD" id="cd06980">
    <property type="entry name" value="cupin_bxe_c0505"/>
    <property type="match status" value="1"/>
</dbReference>
<dbReference type="InterPro" id="IPR014710">
    <property type="entry name" value="RmlC-like_jellyroll"/>
</dbReference>
<reference evidence="2" key="1">
    <citation type="submission" date="2022-05" db="EMBL/GenBank/DDBJ databases">
        <authorList>
            <person name="Park J.-S."/>
        </authorList>
    </citation>
    <scope>NUCLEOTIDE SEQUENCE</scope>
    <source>
        <strain evidence="2">2012CJ41-6</strain>
    </source>
</reference>
<dbReference type="Pfam" id="PF07883">
    <property type="entry name" value="Cupin_2"/>
    <property type="match status" value="1"/>
</dbReference>
<dbReference type="RefSeq" id="WP_249712529.1">
    <property type="nucleotide sequence ID" value="NZ_JAMFMB010000032.1"/>
</dbReference>
<dbReference type="InterPro" id="IPR013096">
    <property type="entry name" value="Cupin_2"/>
</dbReference>
<protein>
    <submittedName>
        <fullName evidence="2">Cupin domain-containing protein</fullName>
    </submittedName>
</protein>
<dbReference type="Proteomes" id="UP001203880">
    <property type="component" value="Unassembled WGS sequence"/>
</dbReference>
<comment type="caution">
    <text evidence="2">The sequence shown here is derived from an EMBL/GenBank/DDBJ whole genome shotgun (WGS) entry which is preliminary data.</text>
</comment>
<accession>A0ABT0Q7Q7</accession>
<proteinExistence type="predicted"/>
<gene>
    <name evidence="2" type="ORF">M3P21_18870</name>
</gene>
<dbReference type="EMBL" id="JAMFMB010000032">
    <property type="protein sequence ID" value="MCL6285597.1"/>
    <property type="molecule type" value="Genomic_DNA"/>
</dbReference>
<feature type="domain" description="Cupin type-2" evidence="1">
    <location>
        <begin position="175"/>
        <end position="239"/>
    </location>
</feature>
<dbReference type="SUPFAM" id="SSF51182">
    <property type="entry name" value="RmlC-like cupins"/>
    <property type="match status" value="1"/>
</dbReference>